<evidence type="ECO:0000313" key="2">
    <source>
        <dbReference type="Proteomes" id="UP000192738"/>
    </source>
</evidence>
<protein>
    <submittedName>
        <fullName evidence="1">Uncharacterized protein</fullName>
    </submittedName>
</protein>
<dbReference type="STRING" id="112901.SAMN04488500_10723"/>
<dbReference type="RefSeq" id="WP_084575538.1">
    <property type="nucleotide sequence ID" value="NZ_CP155572.1"/>
</dbReference>
<organism evidence="1 2">
    <name type="scientific">Sporomusa malonica</name>
    <dbReference type="NCBI Taxonomy" id="112901"/>
    <lineage>
        <taxon>Bacteria</taxon>
        <taxon>Bacillati</taxon>
        <taxon>Bacillota</taxon>
        <taxon>Negativicutes</taxon>
        <taxon>Selenomonadales</taxon>
        <taxon>Sporomusaceae</taxon>
        <taxon>Sporomusa</taxon>
    </lineage>
</organism>
<dbReference type="EMBL" id="FWXI01000007">
    <property type="protein sequence ID" value="SMC69992.1"/>
    <property type="molecule type" value="Genomic_DNA"/>
</dbReference>
<evidence type="ECO:0000313" key="1">
    <source>
        <dbReference type="EMBL" id="SMC69992.1"/>
    </source>
</evidence>
<dbReference type="AlphaFoldDB" id="A0A1W2BBB1"/>
<accession>A0A1W2BBB1</accession>
<name>A0A1W2BBB1_9FIRM</name>
<sequence length="60" mass="6936">METELYTVRELTRTDFRLTSMKKCVYFFISKRLIIHSLEAIPSESTPVRRIAKAGGKNTT</sequence>
<gene>
    <name evidence="1" type="ORF">SAMN04488500_10723</name>
</gene>
<keyword evidence="2" id="KW-1185">Reference proteome</keyword>
<dbReference type="Proteomes" id="UP000192738">
    <property type="component" value="Unassembled WGS sequence"/>
</dbReference>
<proteinExistence type="predicted"/>
<reference evidence="1 2" key="1">
    <citation type="submission" date="2017-04" db="EMBL/GenBank/DDBJ databases">
        <authorList>
            <person name="Afonso C.L."/>
            <person name="Miller P.J."/>
            <person name="Scott M.A."/>
            <person name="Spackman E."/>
            <person name="Goraichik I."/>
            <person name="Dimitrov K.M."/>
            <person name="Suarez D.L."/>
            <person name="Swayne D.E."/>
        </authorList>
    </citation>
    <scope>NUCLEOTIDE SEQUENCE [LARGE SCALE GENOMIC DNA]</scope>
    <source>
        <strain evidence="1 2">DSM 5090</strain>
    </source>
</reference>